<dbReference type="RefSeq" id="WP_015020536.1">
    <property type="nucleotide sequence ID" value="NC_018719.1"/>
</dbReference>
<keyword evidence="1" id="KW-0472">Membrane</keyword>
<accession>K0IM49</accession>
<dbReference type="HOGENOM" id="CLU_1745473_0_0_2"/>
<dbReference type="OrthoDB" id="12077at2157"/>
<keyword evidence="1" id="KW-1133">Transmembrane helix</keyword>
<reference evidence="2 3" key="1">
    <citation type="journal article" date="2012" name="Environ. Microbiol.">
        <title>The genome of the ammonia-oxidizing Candidatus Nitrososphaera gargensis: insights into metabolic versatility and environmental adaptations.</title>
        <authorList>
            <person name="Spang A."/>
            <person name="Poehlein A."/>
            <person name="Offre P."/>
            <person name="Zumbragel S."/>
            <person name="Haider S."/>
            <person name="Rychlik N."/>
            <person name="Nowka B."/>
            <person name="Schmeisser C."/>
            <person name="Lebedeva E.V."/>
            <person name="Rattei T."/>
            <person name="Bohm C."/>
            <person name="Schmid M."/>
            <person name="Galushko A."/>
            <person name="Hatzenpichler R."/>
            <person name="Weinmaier T."/>
            <person name="Daniel R."/>
            <person name="Schleper C."/>
            <person name="Spieck E."/>
            <person name="Streit W."/>
            <person name="Wagner M."/>
        </authorList>
    </citation>
    <scope>NUCLEOTIDE SEQUENCE [LARGE SCALE GENOMIC DNA]</scope>
    <source>
        <strain evidence="3">Ga9.2</strain>
    </source>
</reference>
<dbReference type="STRING" id="1237085.Ngar_c30860"/>
<feature type="transmembrane region" description="Helical" evidence="1">
    <location>
        <begin position="125"/>
        <end position="145"/>
    </location>
</feature>
<dbReference type="EMBL" id="CP002408">
    <property type="protein sequence ID" value="AFU60002.1"/>
    <property type="molecule type" value="Genomic_DNA"/>
</dbReference>
<dbReference type="GeneID" id="13796896"/>
<name>K0IM49_NITGG</name>
<protein>
    <submittedName>
        <fullName evidence="2">Uncharacterized protein</fullName>
    </submittedName>
</protein>
<dbReference type="KEGG" id="nga:Ngar_c30860"/>
<evidence type="ECO:0000313" key="2">
    <source>
        <dbReference type="EMBL" id="AFU60002.1"/>
    </source>
</evidence>
<dbReference type="Proteomes" id="UP000008037">
    <property type="component" value="Chromosome"/>
</dbReference>
<feature type="transmembrane region" description="Helical" evidence="1">
    <location>
        <begin position="7"/>
        <end position="27"/>
    </location>
</feature>
<organism evidence="2 3">
    <name type="scientific">Nitrososphaera gargensis (strain Ga9.2)</name>
    <dbReference type="NCBI Taxonomy" id="1237085"/>
    <lineage>
        <taxon>Archaea</taxon>
        <taxon>Nitrososphaerota</taxon>
        <taxon>Nitrososphaeria</taxon>
        <taxon>Nitrososphaerales</taxon>
        <taxon>Nitrososphaeraceae</taxon>
        <taxon>Nitrososphaera</taxon>
    </lineage>
</organism>
<gene>
    <name evidence="2" type="ordered locus">Ngar_c30860</name>
</gene>
<proteinExistence type="predicted"/>
<dbReference type="BioCyc" id="CNIT1237085:G1324-3086-MONOMER"/>
<evidence type="ECO:0000256" key="1">
    <source>
        <dbReference type="SAM" id="Phobius"/>
    </source>
</evidence>
<keyword evidence="3" id="KW-1185">Reference proteome</keyword>
<evidence type="ECO:0000313" key="3">
    <source>
        <dbReference type="Proteomes" id="UP000008037"/>
    </source>
</evidence>
<dbReference type="InParanoid" id="K0IM49"/>
<dbReference type="AlphaFoldDB" id="K0IM49"/>
<sequence length="150" mass="15576">MLAGKMFYAAIAAGIAFIAIGAASSIYSGTVIDVPLDGTVRPGAQDIITPDMNVGNTASFTVSGSMYNITIREPDGQVIRSEGNARSGSYDLTASKAGEYRIEIVNVGDTDLTITGHAQTKSNPLGLSGALMLVITGVIVIGLGLRFRKH</sequence>
<keyword evidence="1" id="KW-0812">Transmembrane</keyword>